<feature type="compositionally biased region" description="Basic and acidic residues" evidence="11">
    <location>
        <begin position="45"/>
        <end position="54"/>
    </location>
</feature>
<dbReference type="GO" id="GO:0005789">
    <property type="term" value="C:endoplasmic reticulum membrane"/>
    <property type="evidence" value="ECO:0007669"/>
    <property type="project" value="UniProtKB-SubCell"/>
</dbReference>
<evidence type="ECO:0000256" key="5">
    <source>
        <dbReference type="ARBA" id="ARBA00022703"/>
    </source>
</evidence>
<dbReference type="GeneID" id="104609981"/>
<dbReference type="AlphaFoldDB" id="A0A1U8B5L3"/>
<dbReference type="RefSeq" id="XP_010274735.1">
    <property type="nucleotide sequence ID" value="XM_010276433.2"/>
</dbReference>
<dbReference type="OrthoDB" id="10022292at2759"/>
<feature type="compositionally biased region" description="Basic residues" evidence="11">
    <location>
        <begin position="132"/>
        <end position="141"/>
    </location>
</feature>
<keyword evidence="6" id="KW-0256">Endoplasmic reticulum</keyword>
<dbReference type="PANTHER" id="PTHR13448:SF0">
    <property type="entry name" value="TRANSMEMBRANE PROTEIN 214"/>
    <property type="match status" value="1"/>
</dbReference>
<feature type="compositionally biased region" description="Low complexity" evidence="11">
    <location>
        <begin position="87"/>
        <end position="100"/>
    </location>
</feature>
<dbReference type="KEGG" id="nnu:104609981"/>
<evidence type="ECO:0000256" key="3">
    <source>
        <dbReference type="ARBA" id="ARBA00011720"/>
    </source>
</evidence>
<evidence type="ECO:0000256" key="2">
    <source>
        <dbReference type="ARBA" id="ARBA00007984"/>
    </source>
</evidence>
<dbReference type="InterPro" id="IPR019308">
    <property type="entry name" value="TMEM214"/>
</dbReference>
<feature type="compositionally biased region" description="Basic and acidic residues" evidence="11">
    <location>
        <begin position="75"/>
        <end position="86"/>
    </location>
</feature>
<evidence type="ECO:0000313" key="12">
    <source>
        <dbReference type="Proteomes" id="UP000189703"/>
    </source>
</evidence>
<gene>
    <name evidence="13" type="primary">LOC104609981</name>
</gene>
<evidence type="ECO:0000256" key="4">
    <source>
        <dbReference type="ARBA" id="ARBA00022692"/>
    </source>
</evidence>
<sequence length="595" mass="65181">MDEKSAVALESAFYEDDESSSNNASSNNNHGWQKVTYAKRQRKPKPSDAADPSKFRPNGVVVVGDEPNVFQSLEEQAKERRRRVEAQKAAAAAAAAAESVVKSKHHSDDDGDDSDVEAADGGENAATEEKKPKQKKPKKPKVTVAEAASKIDASDLAAHLASVTASYESQQDIQLMRFADYFGRAFSQVSAAQFPWTKIFKESTVAKITDIPLSHISEAVYRTSTDWINQRSPEALVSFVLWSLDSILADLAHQQGPAKGSKKVVQHAPSKAQVAIFVVLAMVLRRKPDVLISILPVLRDNTKYQGQDKLPVIVWMISQACQGDLVVGMFAWAHNLLPIVSGKNSNPQSRDLILQLVERILSAPKARSILLNGAVRKGERLVPPSAFEMLMRTTFPPPAARIKATERFEAIYPPLKELALSGSPGSKAMKQVSQQILNFVVQAAGEAIPELSKEAVGVFIWCLTQNPDCYKIWDKIYLDNIKASAAVLRKLSDEWKEHSVKHSSLDPLKVTLKSFRQKNETALASGGDASDEALIKDADKYCKVILGRISRGHGCMKSVFVACIAVAVGALIMSPNMEPWDWKKLSVIFNSPGSI</sequence>
<evidence type="ECO:0000256" key="9">
    <source>
        <dbReference type="ARBA" id="ARBA00023180"/>
    </source>
</evidence>
<organism evidence="12 13">
    <name type="scientific">Nelumbo nucifera</name>
    <name type="common">Sacred lotus</name>
    <dbReference type="NCBI Taxonomy" id="4432"/>
    <lineage>
        <taxon>Eukaryota</taxon>
        <taxon>Viridiplantae</taxon>
        <taxon>Streptophyta</taxon>
        <taxon>Embryophyta</taxon>
        <taxon>Tracheophyta</taxon>
        <taxon>Spermatophyta</taxon>
        <taxon>Magnoliopsida</taxon>
        <taxon>Proteales</taxon>
        <taxon>Nelumbonaceae</taxon>
        <taxon>Nelumbo</taxon>
    </lineage>
</organism>
<protein>
    <submittedName>
        <fullName evidence="13">Transmembrane protein 214</fullName>
    </submittedName>
</protein>
<reference evidence="13" key="1">
    <citation type="submission" date="2025-08" db="UniProtKB">
        <authorList>
            <consortium name="RefSeq"/>
        </authorList>
    </citation>
    <scope>IDENTIFICATION</scope>
</reference>
<accession>A0A1U8B5L3</accession>
<keyword evidence="12" id="KW-1185">Reference proteome</keyword>
<dbReference type="Proteomes" id="UP000189703">
    <property type="component" value="Unplaced"/>
</dbReference>
<keyword evidence="8" id="KW-0472">Membrane</keyword>
<dbReference type="Pfam" id="PF10151">
    <property type="entry name" value="TMEM214"/>
    <property type="match status" value="1"/>
</dbReference>
<dbReference type="GO" id="GO:0005794">
    <property type="term" value="C:Golgi apparatus"/>
    <property type="evidence" value="ECO:0000318"/>
    <property type="project" value="GO_Central"/>
</dbReference>
<feature type="compositionally biased region" description="Low complexity" evidence="11">
    <location>
        <begin position="20"/>
        <end position="29"/>
    </location>
</feature>
<evidence type="ECO:0000256" key="11">
    <source>
        <dbReference type="SAM" id="MobiDB-lite"/>
    </source>
</evidence>
<dbReference type="InParanoid" id="A0A1U8B5L3"/>
<dbReference type="FunCoup" id="A0A1U8B5L3">
    <property type="interactions" value="3055"/>
</dbReference>
<evidence type="ECO:0000256" key="7">
    <source>
        <dbReference type="ARBA" id="ARBA00022989"/>
    </source>
</evidence>
<feature type="compositionally biased region" description="Acidic residues" evidence="11">
    <location>
        <begin position="109"/>
        <end position="120"/>
    </location>
</feature>
<keyword evidence="5" id="KW-0053">Apoptosis</keyword>
<keyword evidence="7" id="KW-1133">Transmembrane helix</keyword>
<evidence type="ECO:0000256" key="6">
    <source>
        <dbReference type="ARBA" id="ARBA00022824"/>
    </source>
</evidence>
<comment type="subcellular location">
    <subcellularLocation>
        <location evidence="1">Endoplasmic reticulum membrane</location>
        <topology evidence="1">Multi-pass membrane protein</topology>
    </subcellularLocation>
</comment>
<comment type="function">
    <text evidence="10">Critical mediator, in cooperation with CASP4, of endoplasmic reticulum-stress induced apoptosis. Required or the activation of CASP4 following endoplasmic reticulum stress.</text>
</comment>
<comment type="similarity">
    <text evidence="2">Belongs to the TMEM214 family.</text>
</comment>
<name>A0A1U8B5L3_NELNU</name>
<evidence type="ECO:0000313" key="13">
    <source>
        <dbReference type="RefSeq" id="XP_010274735.1"/>
    </source>
</evidence>
<dbReference type="eggNOG" id="KOG4467">
    <property type="taxonomic scope" value="Eukaryota"/>
</dbReference>
<feature type="region of interest" description="Disordered" evidence="11">
    <location>
        <begin position="1"/>
        <end position="142"/>
    </location>
</feature>
<evidence type="ECO:0000256" key="8">
    <source>
        <dbReference type="ARBA" id="ARBA00023136"/>
    </source>
</evidence>
<keyword evidence="4 13" id="KW-0812">Transmembrane</keyword>
<keyword evidence="9" id="KW-0325">Glycoprotein</keyword>
<dbReference type="GO" id="GO:0005783">
    <property type="term" value="C:endoplasmic reticulum"/>
    <property type="evidence" value="ECO:0000318"/>
    <property type="project" value="GO_Central"/>
</dbReference>
<dbReference type="OMA" id="NNDHGWQ"/>
<evidence type="ECO:0000256" key="1">
    <source>
        <dbReference type="ARBA" id="ARBA00004477"/>
    </source>
</evidence>
<proteinExistence type="inferred from homology"/>
<dbReference type="PANTHER" id="PTHR13448">
    <property type="entry name" value="TRANSMEMBRANE PROTEIN 214"/>
    <property type="match status" value="1"/>
</dbReference>
<evidence type="ECO:0000256" key="10">
    <source>
        <dbReference type="ARBA" id="ARBA00024938"/>
    </source>
</evidence>
<comment type="subunit">
    <text evidence="3">Constitutively interacts with CASP4; required for the localization of procaspase 4 to the ER.</text>
</comment>
<dbReference type="STRING" id="4432.A0A1U8B5L3"/>